<proteinExistence type="predicted"/>
<evidence type="ECO:0000313" key="3">
    <source>
        <dbReference type="Proteomes" id="UP000273809"/>
    </source>
</evidence>
<dbReference type="KEGG" id="acre:ACRYA_1500"/>
<dbReference type="RefSeq" id="WP_105916475.1">
    <property type="nucleotide sequence ID" value="NZ_CP021072.1"/>
</dbReference>
<dbReference type="InterPro" id="IPR003678">
    <property type="entry name" value="Put_OMP"/>
</dbReference>
<evidence type="ECO:0008006" key="4">
    <source>
        <dbReference type="Google" id="ProtNLM"/>
    </source>
</evidence>
<dbReference type="SUPFAM" id="SSF56935">
    <property type="entry name" value="Porins"/>
    <property type="match status" value="1"/>
</dbReference>
<accession>A0AAD0TWM2</accession>
<dbReference type="NCBIfam" id="NF033923">
    <property type="entry name" value="opr_proin_2"/>
    <property type="match status" value="1"/>
</dbReference>
<dbReference type="Gene3D" id="2.40.160.10">
    <property type="entry name" value="Porin"/>
    <property type="match status" value="1"/>
</dbReference>
<dbReference type="GeneID" id="56461717"/>
<dbReference type="Proteomes" id="UP000273809">
    <property type="component" value="Chromosome"/>
</dbReference>
<evidence type="ECO:0000256" key="1">
    <source>
        <dbReference type="SAM" id="SignalP"/>
    </source>
</evidence>
<gene>
    <name evidence="2" type="ORF">ACRYA_1500</name>
</gene>
<dbReference type="AlphaFoldDB" id="A0AAD0TWM2"/>
<organism evidence="2 3">
    <name type="scientific">Aliarcobacter cryaerophilus ATCC 43158</name>
    <dbReference type="NCBI Taxonomy" id="1032070"/>
    <lineage>
        <taxon>Bacteria</taxon>
        <taxon>Pseudomonadati</taxon>
        <taxon>Campylobacterota</taxon>
        <taxon>Epsilonproteobacteria</taxon>
        <taxon>Campylobacterales</taxon>
        <taxon>Arcobacteraceae</taxon>
        <taxon>Aliarcobacter</taxon>
    </lineage>
</organism>
<protein>
    <recommendedName>
        <fullName evidence="4">Opr family porin</fullName>
    </recommendedName>
</protein>
<feature type="chain" id="PRO_5041978018" description="Opr family porin" evidence="1">
    <location>
        <begin position="20"/>
        <end position="400"/>
    </location>
</feature>
<keyword evidence="1" id="KW-0732">Signal</keyword>
<sequence>MKKLSLVVSTIMLSSTMFAASAFDKEMDAPLKKENIEKSTDSNSIDEAFKNGKIEGSVGVYGLTQDNKNESIKRDFAFGNGNLTLGYNTANFYGFSLGTQVKGNIKLGEKHKDDRKNEAPFENNALITQAFLQYSLNEMLLIKAGRYEGELEWLTDYQQGAIAQITAIPDTIVSLAFSNRKAESGIDTSEDFHKPNDLNKGIYVVDIKNESLEGFEINPYYYQIPDAVKFYGLKTSYNLEYFGAIAQYAKSSLTHKYKANNSLENGYIAHFELNGNFQDLTSAAGLIKTSKKGGADIITSYGDNISPFEDGNQVYTLDARTIYGSLGYSIYDFDFGALYGITRYDNSRNSGLKEKELNLSAGYNFTKSLNTNIMYVNVDADQANGDTDYDKYLASVEYKF</sequence>
<evidence type="ECO:0000313" key="2">
    <source>
        <dbReference type="EMBL" id="AYJ80610.1"/>
    </source>
</evidence>
<name>A0AAD0TWM2_9BACT</name>
<reference evidence="2 3" key="1">
    <citation type="submission" date="2018-10" db="EMBL/GenBank/DDBJ databases">
        <title>Complete genome sequences of Arcobacter cryaerophilus strains ATCC 43158 and ATCC 49615.</title>
        <authorList>
            <person name="Miller W.G."/>
            <person name="Yee E."/>
            <person name="Bono J.L."/>
        </authorList>
    </citation>
    <scope>NUCLEOTIDE SEQUENCE [LARGE SCALE GENOMIC DNA]</scope>
    <source>
        <strain evidence="2 3">ATCC 43158</strain>
    </source>
</reference>
<feature type="signal peptide" evidence="1">
    <location>
        <begin position="1"/>
        <end position="19"/>
    </location>
</feature>
<dbReference type="Pfam" id="PF02521">
    <property type="entry name" value="HP_OMP_2"/>
    <property type="match status" value="1"/>
</dbReference>
<dbReference type="NCBIfam" id="NF033922">
    <property type="entry name" value="opr_porin_1"/>
    <property type="match status" value="1"/>
</dbReference>
<dbReference type="InterPro" id="IPR023614">
    <property type="entry name" value="Porin_dom_sf"/>
</dbReference>
<dbReference type="EMBL" id="CP032823">
    <property type="protein sequence ID" value="AYJ80610.1"/>
    <property type="molecule type" value="Genomic_DNA"/>
</dbReference>